<accession>A0AA97LZV4</accession>
<organism evidence="2 3">
    <name type="scientific">Thermobifida halotolerans</name>
    <dbReference type="NCBI Taxonomy" id="483545"/>
    <lineage>
        <taxon>Bacteria</taxon>
        <taxon>Bacillati</taxon>
        <taxon>Actinomycetota</taxon>
        <taxon>Actinomycetes</taxon>
        <taxon>Streptosporangiales</taxon>
        <taxon>Nocardiopsidaceae</taxon>
        <taxon>Thermobifida</taxon>
    </lineage>
</organism>
<dbReference type="RefSeq" id="WP_068691765.1">
    <property type="nucleotide sequence ID" value="NZ_CP063196.1"/>
</dbReference>
<reference evidence="2" key="1">
    <citation type="submission" date="2020-10" db="EMBL/GenBank/DDBJ databases">
        <title>De novo genome project of the cellulose decomposer Thermobifida halotolerans type strain.</title>
        <authorList>
            <person name="Nagy I."/>
            <person name="Horvath B."/>
            <person name="Kukolya J."/>
            <person name="Nagy I."/>
            <person name="Orsini M."/>
        </authorList>
    </citation>
    <scope>NUCLEOTIDE SEQUENCE</scope>
    <source>
        <strain evidence="2">DSM 44931</strain>
    </source>
</reference>
<feature type="compositionally biased region" description="Basic residues" evidence="1">
    <location>
        <begin position="77"/>
        <end position="89"/>
    </location>
</feature>
<sequence length="89" mass="9833">MDRLAVAGTPRECLRRLSEYADVDEILLVNVGWMRYEAGSADRDVRRSPLASYEPLPELAAAGEGPATGRARLGGRAQRRSRPHRSATR</sequence>
<dbReference type="KEGG" id="thao:NI17_008780"/>
<dbReference type="EMBL" id="CP063196">
    <property type="protein sequence ID" value="UOE21215.1"/>
    <property type="molecule type" value="Genomic_DNA"/>
</dbReference>
<dbReference type="AlphaFoldDB" id="A0AA97LZV4"/>
<name>A0AA97LZV4_9ACTN</name>
<keyword evidence="3" id="KW-1185">Reference proteome</keyword>
<evidence type="ECO:0000313" key="3">
    <source>
        <dbReference type="Proteomes" id="UP000265719"/>
    </source>
</evidence>
<evidence type="ECO:0000313" key="2">
    <source>
        <dbReference type="EMBL" id="UOE21215.1"/>
    </source>
</evidence>
<feature type="region of interest" description="Disordered" evidence="1">
    <location>
        <begin position="56"/>
        <end position="89"/>
    </location>
</feature>
<feature type="compositionally biased region" description="Low complexity" evidence="1">
    <location>
        <begin position="65"/>
        <end position="76"/>
    </location>
</feature>
<proteinExistence type="predicted"/>
<evidence type="ECO:0000256" key="1">
    <source>
        <dbReference type="SAM" id="MobiDB-lite"/>
    </source>
</evidence>
<protein>
    <submittedName>
        <fullName evidence="2">Uncharacterized protein</fullName>
    </submittedName>
</protein>
<gene>
    <name evidence="2" type="ORF">NI17_008780</name>
</gene>
<dbReference type="Proteomes" id="UP000265719">
    <property type="component" value="Chromosome"/>
</dbReference>